<feature type="compositionally biased region" description="Pro residues" evidence="1">
    <location>
        <begin position="142"/>
        <end position="169"/>
    </location>
</feature>
<feature type="compositionally biased region" description="Polar residues" evidence="1">
    <location>
        <begin position="486"/>
        <end position="497"/>
    </location>
</feature>
<feature type="compositionally biased region" description="Gly residues" evidence="1">
    <location>
        <begin position="125"/>
        <end position="138"/>
    </location>
</feature>
<dbReference type="AlphaFoldDB" id="A0AA39Y501"/>
<feature type="region of interest" description="Disordered" evidence="1">
    <location>
        <begin position="1"/>
        <end position="22"/>
    </location>
</feature>
<keyword evidence="2" id="KW-1133">Transmembrane helix</keyword>
<feature type="compositionally biased region" description="Pro residues" evidence="1">
    <location>
        <begin position="215"/>
        <end position="245"/>
    </location>
</feature>
<feature type="compositionally biased region" description="Basic and acidic residues" evidence="1">
    <location>
        <begin position="249"/>
        <end position="451"/>
    </location>
</feature>
<dbReference type="Proteomes" id="UP001174936">
    <property type="component" value="Unassembled WGS sequence"/>
</dbReference>
<feature type="transmembrane region" description="Helical" evidence="2">
    <location>
        <begin position="87"/>
        <end position="107"/>
    </location>
</feature>
<feature type="compositionally biased region" description="Low complexity" evidence="1">
    <location>
        <begin position="178"/>
        <end position="188"/>
    </location>
</feature>
<feature type="compositionally biased region" description="Low complexity" evidence="1">
    <location>
        <begin position="535"/>
        <end position="546"/>
    </location>
</feature>
<keyword evidence="4" id="KW-1185">Reference proteome</keyword>
<evidence type="ECO:0000313" key="4">
    <source>
        <dbReference type="Proteomes" id="UP001174936"/>
    </source>
</evidence>
<keyword evidence="2" id="KW-0472">Membrane</keyword>
<protein>
    <submittedName>
        <fullName evidence="3">Uncharacterized protein</fullName>
    </submittedName>
</protein>
<keyword evidence="2" id="KW-0812">Transmembrane</keyword>
<feature type="region of interest" description="Disordered" evidence="1">
    <location>
        <begin position="108"/>
        <end position="559"/>
    </location>
</feature>
<organism evidence="3 4">
    <name type="scientific">Cercophora newfieldiana</name>
    <dbReference type="NCBI Taxonomy" id="92897"/>
    <lineage>
        <taxon>Eukaryota</taxon>
        <taxon>Fungi</taxon>
        <taxon>Dikarya</taxon>
        <taxon>Ascomycota</taxon>
        <taxon>Pezizomycotina</taxon>
        <taxon>Sordariomycetes</taxon>
        <taxon>Sordariomycetidae</taxon>
        <taxon>Sordariales</taxon>
        <taxon>Lasiosphaeriaceae</taxon>
        <taxon>Cercophora</taxon>
    </lineage>
</organism>
<gene>
    <name evidence="3" type="ORF">B0T16DRAFT_390375</name>
</gene>
<proteinExistence type="predicted"/>
<sequence length="786" mass="87869">MSNAPPPPPRHGENPRTTAGGSGLPNGKYDIFIIPEHSAGSGFLYLPSLKPRWNSFLAGVAVTLLVVMIGNSLAPALQIWWANFTGFGNFGAIAIAAVVGIGGFLAGNNQKSSDKPSGGERYQPSGGGGGYGSGGSGGYYNTPPPNGGPRPSQAPPPNQPPPPPPPQPETPRTEKPHQSWQEQPQQHQESPRPQPQQAPPPPPPPEPEPEREQPKPQPQPKPQAKPQPQTAPRPTPQAAPPPRPSPTKTDTKGAWEKAREETRRREEERKAKEAEQKRKEDQQRRLRELREREAREREQRERDSRDKETKERERKEQEARERARLEKELREKVERELREKVERETRETQERLAKEAREREARERLVREAREREERERQAKERAAELLRMREEERQRVETERRERELKEAREREAKEARERKERLERMERDRLERERLERERQRKEEEEKNARKGSSYAYASMGEKTSMWPNGKPPAPSQAASSPSGVRQSPSPTKPTAASARAADTEEEAYSFRPYDKPKKPTARKKSVSDFSESSWAPSASTARTTPPPSMRGPYTTSDPDKIIIKAVYGFVNQFSKTPATQLVSGVGTVTDGLILRITSAGLFVDDDVRGMAQREWDVKAWTVKNIEVWCPTHALNSAASNTPGSVPTNHPFFKSMPSTARRAAERGATKTFVGEEAVAYLEELGRGCRNVCQHGLSGSAKSSVSGSSNSNKTGEWASKGLHVLRVQLRDAEGKRYLFVVDDEQAWKISKGLSTLRSSGQVRALSFAGLSGLEAKGILETLGWS</sequence>
<evidence type="ECO:0000256" key="1">
    <source>
        <dbReference type="SAM" id="MobiDB-lite"/>
    </source>
</evidence>
<evidence type="ECO:0000256" key="2">
    <source>
        <dbReference type="SAM" id="Phobius"/>
    </source>
</evidence>
<feature type="compositionally biased region" description="Pro residues" evidence="1">
    <location>
        <begin position="192"/>
        <end position="206"/>
    </location>
</feature>
<accession>A0AA39Y501</accession>
<feature type="transmembrane region" description="Helical" evidence="2">
    <location>
        <begin position="56"/>
        <end position="81"/>
    </location>
</feature>
<comment type="caution">
    <text evidence="3">The sequence shown here is derived from an EMBL/GenBank/DDBJ whole genome shotgun (WGS) entry which is preliminary data.</text>
</comment>
<dbReference type="EMBL" id="JAULSV010000004">
    <property type="protein sequence ID" value="KAK0645834.1"/>
    <property type="molecule type" value="Genomic_DNA"/>
</dbReference>
<name>A0AA39Y501_9PEZI</name>
<reference evidence="3" key="1">
    <citation type="submission" date="2023-06" db="EMBL/GenBank/DDBJ databases">
        <title>Genome-scale phylogeny and comparative genomics of the fungal order Sordariales.</title>
        <authorList>
            <consortium name="Lawrence Berkeley National Laboratory"/>
            <person name="Hensen N."/>
            <person name="Bonometti L."/>
            <person name="Westerberg I."/>
            <person name="Brannstrom I.O."/>
            <person name="Guillou S."/>
            <person name="Cros-Aarteil S."/>
            <person name="Calhoun S."/>
            <person name="Haridas S."/>
            <person name="Kuo A."/>
            <person name="Mondo S."/>
            <person name="Pangilinan J."/>
            <person name="Riley R."/>
            <person name="Labutti K."/>
            <person name="Andreopoulos B."/>
            <person name="Lipzen A."/>
            <person name="Chen C."/>
            <person name="Yanf M."/>
            <person name="Daum C."/>
            <person name="Ng V."/>
            <person name="Clum A."/>
            <person name="Steindorff A."/>
            <person name="Ohm R."/>
            <person name="Martin F."/>
            <person name="Silar P."/>
            <person name="Natvig D."/>
            <person name="Lalanne C."/>
            <person name="Gautier V."/>
            <person name="Ament-Velasquez S.L."/>
            <person name="Kruys A."/>
            <person name="Hutchinson M.I."/>
            <person name="Powell A.J."/>
            <person name="Barry K."/>
            <person name="Miller A.N."/>
            <person name="Grigoriev I.V."/>
            <person name="Debuchy R."/>
            <person name="Gladieux P."/>
            <person name="Thoren M.H."/>
            <person name="Johannesson H."/>
        </authorList>
    </citation>
    <scope>NUCLEOTIDE SEQUENCE</scope>
    <source>
        <strain evidence="3">SMH2532-1</strain>
    </source>
</reference>
<evidence type="ECO:0000313" key="3">
    <source>
        <dbReference type="EMBL" id="KAK0645834.1"/>
    </source>
</evidence>